<evidence type="ECO:0000313" key="1">
    <source>
        <dbReference type="EMBL" id="SVB17004.1"/>
    </source>
</evidence>
<dbReference type="SUPFAM" id="SSF159659">
    <property type="entry name" value="Cgl1923-like"/>
    <property type="match status" value="1"/>
</dbReference>
<sequence>MELILHEKPKRPVIIEGFPGIGFVGTIAVEYMINHLKTRSIGHIFDEKIPPIAMIHGDDTRRLLEVFYAPKQNLVFVHAIAGIKGIEWKVSETILELAKTLNAKEIISLEGVVSPLEDGLSRIFIKSNYPKAEKEFRKMGLEKLESGAVTGVTGALMLKSDHVNSTFLFAETSVGMPDSRSAAELIKYLDVYLGLKIDPKPLRKQAEVFENKLKDMIKVSTKAQNEIKDVKPEDLSYLG</sequence>
<dbReference type="Pfam" id="PF09754">
    <property type="entry name" value="PAC2"/>
    <property type="match status" value="1"/>
</dbReference>
<dbReference type="InterPro" id="IPR019151">
    <property type="entry name" value="Proteasome_assmbl_chaperone_2"/>
</dbReference>
<dbReference type="EMBL" id="UINC01031252">
    <property type="protein sequence ID" value="SVB17004.1"/>
    <property type="molecule type" value="Genomic_DNA"/>
</dbReference>
<protein>
    <recommendedName>
        <fullName evidence="2">Proteasome assembly chaperone family protein</fullName>
    </recommendedName>
</protein>
<organism evidence="1">
    <name type="scientific">marine metagenome</name>
    <dbReference type="NCBI Taxonomy" id="408172"/>
    <lineage>
        <taxon>unclassified sequences</taxon>
        <taxon>metagenomes</taxon>
        <taxon>ecological metagenomes</taxon>
    </lineage>
</organism>
<dbReference type="Gene3D" id="3.40.50.10900">
    <property type="entry name" value="PAC-like subunit"/>
    <property type="match status" value="1"/>
</dbReference>
<accession>A0A382BTN0</accession>
<evidence type="ECO:0008006" key="2">
    <source>
        <dbReference type="Google" id="ProtNLM"/>
    </source>
</evidence>
<dbReference type="InterPro" id="IPR038389">
    <property type="entry name" value="PSMG2_sf"/>
</dbReference>
<dbReference type="AlphaFoldDB" id="A0A382BTN0"/>
<gene>
    <name evidence="1" type="ORF">METZ01_LOCUS169858</name>
</gene>
<dbReference type="PANTHER" id="PTHR35610">
    <property type="entry name" value="3-ISOPROPYLMALATE DEHYDRATASE-RELATED"/>
    <property type="match status" value="1"/>
</dbReference>
<dbReference type="PANTHER" id="PTHR35610:SF3">
    <property type="entry name" value="PROTEASOME ASSEMBLY CHAPERONE FAMILY PROTEIN"/>
    <property type="match status" value="1"/>
</dbReference>
<proteinExistence type="predicted"/>
<reference evidence="1" key="1">
    <citation type="submission" date="2018-05" db="EMBL/GenBank/DDBJ databases">
        <authorList>
            <person name="Lanie J.A."/>
            <person name="Ng W.-L."/>
            <person name="Kazmierczak K.M."/>
            <person name="Andrzejewski T.M."/>
            <person name="Davidsen T.M."/>
            <person name="Wayne K.J."/>
            <person name="Tettelin H."/>
            <person name="Glass J.I."/>
            <person name="Rusch D."/>
            <person name="Podicherti R."/>
            <person name="Tsui H.-C.T."/>
            <person name="Winkler M.E."/>
        </authorList>
    </citation>
    <scope>NUCLEOTIDE SEQUENCE</scope>
</reference>
<name>A0A382BTN0_9ZZZZ</name>